<dbReference type="GO" id="GO:0003677">
    <property type="term" value="F:DNA binding"/>
    <property type="evidence" value="ECO:0007669"/>
    <property type="project" value="UniProtKB-KW"/>
</dbReference>
<evidence type="ECO:0000256" key="6">
    <source>
        <dbReference type="SAM" id="MobiDB-lite"/>
    </source>
</evidence>
<keyword evidence="9" id="KW-1185">Reference proteome</keyword>
<feature type="compositionally biased region" description="Polar residues" evidence="6">
    <location>
        <begin position="332"/>
        <end position="341"/>
    </location>
</feature>
<evidence type="ECO:0000256" key="1">
    <source>
        <dbReference type="ARBA" id="ARBA00004123"/>
    </source>
</evidence>
<feature type="compositionally biased region" description="Basic and acidic residues" evidence="6">
    <location>
        <begin position="256"/>
        <end position="276"/>
    </location>
</feature>
<reference evidence="8 9" key="1">
    <citation type="submission" date="2024-06" db="EMBL/GenBank/DDBJ databases">
        <title>A chromosome level genome sequence of Diviner's sage (Salvia divinorum).</title>
        <authorList>
            <person name="Ford S.A."/>
            <person name="Ro D.-K."/>
            <person name="Ness R.W."/>
            <person name="Phillips M.A."/>
        </authorList>
    </citation>
    <scope>NUCLEOTIDE SEQUENCE [LARGE SCALE GENOMIC DNA]</scope>
    <source>
        <strain evidence="8">SAF-2024a</strain>
        <tissue evidence="8">Leaf</tissue>
    </source>
</reference>
<feature type="compositionally biased region" description="Basic and acidic residues" evidence="6">
    <location>
        <begin position="159"/>
        <end position="173"/>
    </location>
</feature>
<dbReference type="Gene3D" id="3.30.890.10">
    <property type="entry name" value="Methyl-cpg-binding Protein 2, Chain A"/>
    <property type="match status" value="2"/>
</dbReference>
<dbReference type="EMBL" id="JBEAFC010000014">
    <property type="protein sequence ID" value="KAL1531433.1"/>
    <property type="molecule type" value="Genomic_DNA"/>
</dbReference>
<dbReference type="GO" id="GO:0005634">
    <property type="term" value="C:nucleus"/>
    <property type="evidence" value="ECO:0007669"/>
    <property type="project" value="UniProtKB-SubCell"/>
</dbReference>
<evidence type="ECO:0000259" key="7">
    <source>
        <dbReference type="PROSITE" id="PS50982"/>
    </source>
</evidence>
<dbReference type="PROSITE" id="PS50982">
    <property type="entry name" value="MBD"/>
    <property type="match status" value="2"/>
</dbReference>
<comment type="caution">
    <text evidence="8">The sequence shown here is derived from an EMBL/GenBank/DDBJ whole genome shotgun (WGS) entry which is preliminary data.</text>
</comment>
<dbReference type="Proteomes" id="UP001567538">
    <property type="component" value="Unassembled WGS sequence"/>
</dbReference>
<dbReference type="Pfam" id="PF01429">
    <property type="entry name" value="MBD"/>
    <property type="match status" value="2"/>
</dbReference>
<feature type="region of interest" description="Disordered" evidence="6">
    <location>
        <begin position="233"/>
        <end position="397"/>
    </location>
</feature>
<feature type="compositionally biased region" description="Basic and acidic residues" evidence="6">
    <location>
        <begin position="380"/>
        <end position="397"/>
    </location>
</feature>
<feature type="compositionally biased region" description="Basic residues" evidence="6">
    <location>
        <begin position="277"/>
        <end position="287"/>
    </location>
</feature>
<feature type="compositionally biased region" description="Polar residues" evidence="6">
    <location>
        <begin position="233"/>
        <end position="255"/>
    </location>
</feature>
<dbReference type="PANTHER" id="PTHR34067">
    <property type="entry name" value="OS04G0193200 PROTEIN"/>
    <property type="match status" value="1"/>
</dbReference>
<feature type="region of interest" description="Disordered" evidence="6">
    <location>
        <begin position="119"/>
        <end position="216"/>
    </location>
</feature>
<keyword evidence="3" id="KW-0238">DNA-binding</keyword>
<evidence type="ECO:0000313" key="9">
    <source>
        <dbReference type="Proteomes" id="UP001567538"/>
    </source>
</evidence>
<dbReference type="InterPro" id="IPR001739">
    <property type="entry name" value="Methyl_CpG_DNA-bd"/>
</dbReference>
<feature type="compositionally biased region" description="Basic and acidic residues" evidence="6">
    <location>
        <begin position="311"/>
        <end position="331"/>
    </location>
</feature>
<name>A0ABD1FHV1_SALDI</name>
<keyword evidence="4" id="KW-0804">Transcription</keyword>
<evidence type="ECO:0000256" key="3">
    <source>
        <dbReference type="ARBA" id="ARBA00023125"/>
    </source>
</evidence>
<keyword evidence="2" id="KW-0805">Transcription regulation</keyword>
<evidence type="ECO:0000256" key="4">
    <source>
        <dbReference type="ARBA" id="ARBA00023163"/>
    </source>
</evidence>
<feature type="compositionally biased region" description="Basic and acidic residues" evidence="6">
    <location>
        <begin position="119"/>
        <end position="134"/>
    </location>
</feature>
<evidence type="ECO:0000256" key="5">
    <source>
        <dbReference type="ARBA" id="ARBA00023242"/>
    </source>
</evidence>
<comment type="subcellular location">
    <subcellularLocation>
        <location evidence="1">Nucleus</location>
    </subcellularLocation>
</comment>
<feature type="domain" description="MBD" evidence="7">
    <location>
        <begin position="66"/>
        <end position="133"/>
    </location>
</feature>
<dbReference type="PANTHER" id="PTHR34067:SF20">
    <property type="entry name" value="OS08G0206700 PROTEIN"/>
    <property type="match status" value="1"/>
</dbReference>
<feature type="compositionally biased region" description="Basic and acidic residues" evidence="6">
    <location>
        <begin position="182"/>
        <end position="198"/>
    </location>
</feature>
<accession>A0ABD1FHV1</accession>
<evidence type="ECO:0000256" key="2">
    <source>
        <dbReference type="ARBA" id="ARBA00023015"/>
    </source>
</evidence>
<feature type="domain" description="MBD" evidence="7">
    <location>
        <begin position="1"/>
        <end position="63"/>
    </location>
</feature>
<dbReference type="AlphaFoldDB" id="A0ABD1FHV1"/>
<proteinExistence type="predicted"/>
<protein>
    <recommendedName>
        <fullName evidence="7">MBD domain-containing protein</fullName>
    </recommendedName>
</protein>
<dbReference type="SUPFAM" id="SSF54171">
    <property type="entry name" value="DNA-binding domain"/>
    <property type="match status" value="2"/>
</dbReference>
<dbReference type="InterPro" id="IPR016177">
    <property type="entry name" value="DNA-bd_dom_sf"/>
</dbReference>
<organism evidence="8 9">
    <name type="scientific">Salvia divinorum</name>
    <name type="common">Maria pastora</name>
    <name type="synonym">Diviner's sage</name>
    <dbReference type="NCBI Taxonomy" id="28513"/>
    <lineage>
        <taxon>Eukaryota</taxon>
        <taxon>Viridiplantae</taxon>
        <taxon>Streptophyta</taxon>
        <taxon>Embryophyta</taxon>
        <taxon>Tracheophyta</taxon>
        <taxon>Spermatophyta</taxon>
        <taxon>Magnoliopsida</taxon>
        <taxon>eudicotyledons</taxon>
        <taxon>Gunneridae</taxon>
        <taxon>Pentapetalae</taxon>
        <taxon>asterids</taxon>
        <taxon>lamiids</taxon>
        <taxon>Lamiales</taxon>
        <taxon>Lamiaceae</taxon>
        <taxon>Nepetoideae</taxon>
        <taxon>Mentheae</taxon>
        <taxon>Salviinae</taxon>
        <taxon>Salvia</taxon>
        <taxon>Salvia subgen. Calosphace</taxon>
    </lineage>
</organism>
<sequence length="515" mass="57478">MGGEHPEWLPADWEVRVKRRSSGKKDKYYIHPSTGLTFNSKPEVLRHLKGLESSIKTSKPKEINKINIKKTVAENLPPGWIKEIRRKKIRGKTRTDTYYIDPISGRIFRSMQEVYRHLKSKDSVEVESKPDDKGCTSMELVDHSPSSPAKAKGQRPIGKKGDKNMTDGERIKSGPDATVKPLVEESCREDDSGTEKLQNKLPQANGNEQHNGGRRLRGRLVYNKLKLDTQEDALQSGSTIAAENNMNIPETNGSEQRVKEKNHKEDSQQREDLERQNKRKNTKRKRMSNLPRRTSTRLAHLEASQPVEVKSSAKDEASARVSSKEEVDSTKNDGTSGQSNEPEMDTSVKIGATDSGILRITENPTNDEQKETIPCENLSPEEHKSTGAVSHEDQKDEKHLDASLKDLLMDPCIEFAIKTLTGAIPIEDLNKVDENPVSTLASTGQTPGCSSPLPCGDIWSDPCFEFAVKTLTGEMPSEDGVRFQISYENPVSSLPKIRVDSVRPSNYSDAKQRGV</sequence>
<dbReference type="InterPro" id="IPR038945">
    <property type="entry name" value="MBD13-like"/>
</dbReference>
<feature type="compositionally biased region" description="Polar residues" evidence="6">
    <location>
        <begin position="200"/>
        <end position="210"/>
    </location>
</feature>
<evidence type="ECO:0000313" key="8">
    <source>
        <dbReference type="EMBL" id="KAL1531433.1"/>
    </source>
</evidence>
<keyword evidence="5" id="KW-0539">Nucleus</keyword>
<gene>
    <name evidence="8" type="ORF">AAHA92_31570</name>
</gene>